<comment type="caution">
    <text evidence="7">The sequence shown here is derived from an EMBL/GenBank/DDBJ whole genome shotgun (WGS) entry which is preliminary data.</text>
</comment>
<keyword evidence="5 6" id="KW-0472">Membrane</keyword>
<evidence type="ECO:0000313" key="8">
    <source>
        <dbReference type="Proteomes" id="UP001242480"/>
    </source>
</evidence>
<dbReference type="RefSeq" id="WP_307278361.1">
    <property type="nucleotide sequence ID" value="NZ_JAUSVX010000011.1"/>
</dbReference>
<name>A0ABU0JCT6_9HYPH</name>
<dbReference type="PANTHER" id="PTHR30482:SF20">
    <property type="entry name" value="HIGH-AFFINITY BRANCHED-CHAIN AMINO ACID TRANSPORT SYSTEM PERMEASE PROTEIN LIVM"/>
    <property type="match status" value="1"/>
</dbReference>
<comment type="subcellular location">
    <subcellularLocation>
        <location evidence="1">Cell membrane</location>
        <topology evidence="1">Multi-pass membrane protein</topology>
    </subcellularLocation>
</comment>
<protein>
    <submittedName>
        <fullName evidence="7">Branched-chain amino acid transport system permease protein</fullName>
    </submittedName>
</protein>
<dbReference type="CDD" id="cd06581">
    <property type="entry name" value="TM_PBP1_LivM_like"/>
    <property type="match status" value="1"/>
</dbReference>
<keyword evidence="2" id="KW-1003">Cell membrane</keyword>
<dbReference type="EMBL" id="JAUSVX010000011">
    <property type="protein sequence ID" value="MDQ0472100.1"/>
    <property type="molecule type" value="Genomic_DNA"/>
</dbReference>
<proteinExistence type="predicted"/>
<feature type="transmembrane region" description="Helical" evidence="6">
    <location>
        <begin position="321"/>
        <end position="344"/>
    </location>
</feature>
<feature type="transmembrane region" description="Helical" evidence="6">
    <location>
        <begin position="88"/>
        <end position="109"/>
    </location>
</feature>
<dbReference type="Pfam" id="PF02653">
    <property type="entry name" value="BPD_transp_2"/>
    <property type="match status" value="1"/>
</dbReference>
<keyword evidence="3 6" id="KW-0812">Transmembrane</keyword>
<evidence type="ECO:0000256" key="5">
    <source>
        <dbReference type="ARBA" id="ARBA00023136"/>
    </source>
</evidence>
<dbReference type="Proteomes" id="UP001242480">
    <property type="component" value="Unassembled WGS sequence"/>
</dbReference>
<accession>A0ABU0JCT6</accession>
<keyword evidence="4 6" id="KW-1133">Transmembrane helix</keyword>
<evidence type="ECO:0000256" key="6">
    <source>
        <dbReference type="SAM" id="Phobius"/>
    </source>
</evidence>
<sequence>MTFEITTSSFRLANRQGRPAAEAVRAGLLAGGAGIFFALIGAYAAMNARFIIDGWLTLSQAAMLSFGIAAGLGAALKGPPTQDAALPLSRSLIAGLVYGAVMAAFLLLIRSVELRTYLVAANPMLVRALSFVGEPGSLPAAGTLVAAGTATALLGGLVGLLSARWRGAVLIGLLTVAMAGLFRDIAVDILNNVGLRPVQLAAFGPEGVKLWAACALALAAAAWRYRSAGRPATERDPLRRRRIGIAVLVAAMVLAPFVTSAFIAQVLVLVALYTLMGMGLHIELGLAGLVDLGFVAFYAVGAYTVALLCSSSPVSIAQLSFWAALPIAILLAAFSGFVFGLPVLRVRGDYLALATLGLGEIIRVLVVSDLTRPLLGGSQGIIGIDRPMLGGEEIGSPIAFYGLALGLAGIAAFVSSRLQSSKMGRAWVAVREDEDVAQALGIDLVAVKLCAYIIGAGFAGASGAVFAVMIGAVYPHSFQLLISVNLLSIIVIGGLGSLPGVVMGSLVLIGLPELLREFGEFRYLFYGIALVAMVRFRPEGLWPAMERTSRHGS</sequence>
<dbReference type="InterPro" id="IPR043428">
    <property type="entry name" value="LivM-like"/>
</dbReference>
<dbReference type="PANTHER" id="PTHR30482">
    <property type="entry name" value="HIGH-AFFINITY BRANCHED-CHAIN AMINO ACID TRANSPORT SYSTEM PERMEASE"/>
    <property type="match status" value="1"/>
</dbReference>
<evidence type="ECO:0000256" key="1">
    <source>
        <dbReference type="ARBA" id="ARBA00004651"/>
    </source>
</evidence>
<feature type="transmembrane region" description="Helical" evidence="6">
    <location>
        <begin position="398"/>
        <end position="415"/>
    </location>
</feature>
<reference evidence="7 8" key="1">
    <citation type="submission" date="2023-07" db="EMBL/GenBank/DDBJ databases">
        <title>Genomic Encyclopedia of Type Strains, Phase IV (KMG-IV): sequencing the most valuable type-strain genomes for metagenomic binning, comparative biology and taxonomic classification.</title>
        <authorList>
            <person name="Goeker M."/>
        </authorList>
    </citation>
    <scope>NUCLEOTIDE SEQUENCE [LARGE SCALE GENOMIC DNA]</scope>
    <source>
        <strain evidence="7 8">DSM 19619</strain>
    </source>
</reference>
<feature type="transmembrane region" description="Helical" evidence="6">
    <location>
        <begin position="139"/>
        <end position="161"/>
    </location>
</feature>
<organism evidence="7 8">
    <name type="scientific">Labrys wisconsinensis</name>
    <dbReference type="NCBI Taxonomy" id="425677"/>
    <lineage>
        <taxon>Bacteria</taxon>
        <taxon>Pseudomonadati</taxon>
        <taxon>Pseudomonadota</taxon>
        <taxon>Alphaproteobacteria</taxon>
        <taxon>Hyphomicrobiales</taxon>
        <taxon>Xanthobacteraceae</taxon>
        <taxon>Labrys</taxon>
    </lineage>
</organism>
<feature type="transmembrane region" description="Helical" evidence="6">
    <location>
        <begin position="449"/>
        <end position="474"/>
    </location>
</feature>
<evidence type="ECO:0000256" key="4">
    <source>
        <dbReference type="ARBA" id="ARBA00022989"/>
    </source>
</evidence>
<feature type="transmembrane region" description="Helical" evidence="6">
    <location>
        <begin position="285"/>
        <end position="309"/>
    </location>
</feature>
<evidence type="ECO:0000313" key="7">
    <source>
        <dbReference type="EMBL" id="MDQ0472100.1"/>
    </source>
</evidence>
<feature type="transmembrane region" description="Helical" evidence="6">
    <location>
        <begin position="207"/>
        <end position="225"/>
    </location>
</feature>
<dbReference type="InterPro" id="IPR001851">
    <property type="entry name" value="ABC_transp_permease"/>
</dbReference>
<evidence type="ECO:0000256" key="2">
    <source>
        <dbReference type="ARBA" id="ARBA00022475"/>
    </source>
</evidence>
<evidence type="ECO:0000256" key="3">
    <source>
        <dbReference type="ARBA" id="ARBA00022692"/>
    </source>
</evidence>
<feature type="transmembrane region" description="Helical" evidence="6">
    <location>
        <begin position="55"/>
        <end position="76"/>
    </location>
</feature>
<feature type="transmembrane region" description="Helical" evidence="6">
    <location>
        <begin position="168"/>
        <end position="187"/>
    </location>
</feature>
<feature type="transmembrane region" description="Helical" evidence="6">
    <location>
        <begin position="521"/>
        <end position="538"/>
    </location>
</feature>
<keyword evidence="8" id="KW-1185">Reference proteome</keyword>
<feature type="transmembrane region" description="Helical" evidence="6">
    <location>
        <begin position="245"/>
        <end position="273"/>
    </location>
</feature>
<feature type="transmembrane region" description="Helical" evidence="6">
    <location>
        <begin position="23"/>
        <end position="43"/>
    </location>
</feature>
<gene>
    <name evidence="7" type="ORF">QO011_005129</name>
</gene>
<feature type="transmembrane region" description="Helical" evidence="6">
    <location>
        <begin position="486"/>
        <end position="509"/>
    </location>
</feature>